<dbReference type="InterPro" id="IPR029052">
    <property type="entry name" value="Metallo-depent_PP-like"/>
</dbReference>
<proteinExistence type="predicted"/>
<dbReference type="Gene3D" id="3.60.21.10">
    <property type="match status" value="1"/>
</dbReference>
<sequence>MASTSFPWLTPPTPWQQFRRGPAIFLAQWLYKRRRQPVLTPTLPTPNSASPISIVCVSDTHCRQPDVPDGDVLLHAGDLTNKGSFDEIQSQLDWLRTLPHRYKVVIAGNHDLLLDPDYVARFPDRIYEGEGTSRSDLDWGDVIYLNNSSATLNFPDGRSLSVYGSPWTEQFGTWAFQYPPIRDVWTDSVPAGTDILLTHGPPKGHLDLQGKGCPHLLGEIWRRRPRLVVFGHIHAGHGREDIAYDGVQASYDAVMMGRRGLWAVLVMACHLLLEWLWDTLLPSRRLGPSAHITTLVNAAIGGEDGGDKRSAIVIDI</sequence>
<gene>
    <name evidence="2" type="ORF">CONLIGDRAFT_658989</name>
</gene>
<dbReference type="SUPFAM" id="SSF56300">
    <property type="entry name" value="Metallo-dependent phosphatases"/>
    <property type="match status" value="1"/>
</dbReference>
<dbReference type="InParanoid" id="A0A1J7K5Q1"/>
<dbReference type="InterPro" id="IPR004843">
    <property type="entry name" value="Calcineurin-like_PHP"/>
</dbReference>
<keyword evidence="3" id="KW-1185">Reference proteome</keyword>
<dbReference type="EMBL" id="KV875093">
    <property type="protein sequence ID" value="OIW35570.1"/>
    <property type="molecule type" value="Genomic_DNA"/>
</dbReference>
<dbReference type="CDD" id="cd07379">
    <property type="entry name" value="MPP_239FB"/>
    <property type="match status" value="1"/>
</dbReference>
<protein>
    <submittedName>
        <fullName evidence="2">Metallo-dependent phosphatase</fullName>
    </submittedName>
</protein>
<dbReference type="InterPro" id="IPR051693">
    <property type="entry name" value="UPF0046_metallophosphoest"/>
</dbReference>
<name>A0A1J7K5Q1_9PEZI</name>
<organism evidence="2 3">
    <name type="scientific">Coniochaeta ligniaria NRRL 30616</name>
    <dbReference type="NCBI Taxonomy" id="1408157"/>
    <lineage>
        <taxon>Eukaryota</taxon>
        <taxon>Fungi</taxon>
        <taxon>Dikarya</taxon>
        <taxon>Ascomycota</taxon>
        <taxon>Pezizomycotina</taxon>
        <taxon>Sordariomycetes</taxon>
        <taxon>Sordariomycetidae</taxon>
        <taxon>Coniochaetales</taxon>
        <taxon>Coniochaetaceae</taxon>
        <taxon>Coniochaeta</taxon>
    </lineage>
</organism>
<dbReference type="Proteomes" id="UP000182658">
    <property type="component" value="Unassembled WGS sequence"/>
</dbReference>
<dbReference type="GO" id="GO:0016787">
    <property type="term" value="F:hydrolase activity"/>
    <property type="evidence" value="ECO:0007669"/>
    <property type="project" value="InterPro"/>
</dbReference>
<dbReference type="AlphaFoldDB" id="A0A1J7K5Q1"/>
<dbReference type="PANTHER" id="PTHR12905:SF18">
    <property type="entry name" value="ESTER HYDROLASE, PUTATIVE (AFU_ORTHOLOGUE AFUA_4G03130)-RELATED"/>
    <property type="match status" value="1"/>
</dbReference>
<accession>A0A1J7K5Q1</accession>
<evidence type="ECO:0000313" key="3">
    <source>
        <dbReference type="Proteomes" id="UP000182658"/>
    </source>
</evidence>
<feature type="domain" description="Calcineurin-like phosphoesterase" evidence="1">
    <location>
        <begin position="68"/>
        <end position="235"/>
    </location>
</feature>
<dbReference type="OrthoDB" id="630188at2759"/>
<dbReference type="PANTHER" id="PTHR12905">
    <property type="entry name" value="METALLOPHOSPHOESTERASE"/>
    <property type="match status" value="1"/>
</dbReference>
<evidence type="ECO:0000313" key="2">
    <source>
        <dbReference type="EMBL" id="OIW35570.1"/>
    </source>
</evidence>
<reference evidence="2 3" key="1">
    <citation type="submission" date="2016-10" db="EMBL/GenBank/DDBJ databases">
        <title>Draft genome sequence of Coniochaeta ligniaria NRRL30616, a lignocellulolytic fungus for bioabatement of inhibitors in plant biomass hydrolysates.</title>
        <authorList>
            <consortium name="DOE Joint Genome Institute"/>
            <person name="Jimenez D.J."/>
            <person name="Hector R.E."/>
            <person name="Riley R."/>
            <person name="Sun H."/>
            <person name="Grigoriev I.V."/>
            <person name="Van Elsas J.D."/>
            <person name="Nichols N.N."/>
        </authorList>
    </citation>
    <scope>NUCLEOTIDE SEQUENCE [LARGE SCALE GENOMIC DNA]</scope>
    <source>
        <strain evidence="2 3">NRRL 30616</strain>
    </source>
</reference>
<dbReference type="Pfam" id="PF00149">
    <property type="entry name" value="Metallophos"/>
    <property type="match status" value="1"/>
</dbReference>
<evidence type="ECO:0000259" key="1">
    <source>
        <dbReference type="Pfam" id="PF00149"/>
    </source>
</evidence>